<evidence type="ECO:0000256" key="3">
    <source>
        <dbReference type="ARBA" id="ARBA00032374"/>
    </source>
</evidence>
<comment type="function">
    <text evidence="4">ESCRT-III-like protein involved in cytokinesis, nuclear envelope reassembly and endosomal tubulation. Is required for efficient abscission during cytokinesis. Involved in recruiting VPS4A and/or VPS4B to the midbody of dividing cells. During late anaphase, involved in nuclear envelope reassembly and mitotic spindle disassembly together with the ESCRT-III complex: IST1 acts by mediating the recruitment of SPAST to the nuclear membrane, leading to microtubule severing. Recruited to the reforming nuclear envelope (NE) during anaphase by LEMD2. Regulates early endosomal tubulation together with the ESCRT-III complex by mediating the recruitment of SPAST.</text>
</comment>
<dbReference type="Proteomes" id="UP000504628">
    <property type="component" value="Chromosome 12"/>
</dbReference>
<sequence>MFSSAFKADRLRANLQLAVSRLKLLERKKTEQAQKARKEIADYLAAGKDERARIRVEHIIREDYLVEAMEILELYCGLLLARFGLIQTTQELDSGLAESVSTLIWAAPRLQSEVPELKIVSNQLCAKYSQEYGRLCRTSEIGTVSPRVVPFPKTHIFRNQEDWEKLSKLKTYNSVQSERCVEVIFALELMCKLNVDTLPQVLVEQYLIEIAKNYNVPYKSQATIMAEAPADLVSVGFTDDVKKGAHDNGGGTVARPGDALEALPVSASGPLPVPSSVPGPSSLPYERQNDSYKNNLPPILVPGPRPNLETSPKPASRTKIGFDNFMPDLPDAKPQASLSIDPYDSEEVDFEDLDRRLEILKKAI</sequence>
<evidence type="ECO:0000256" key="5">
    <source>
        <dbReference type="ARBA" id="ARBA00046920"/>
    </source>
</evidence>
<evidence type="ECO:0000256" key="1">
    <source>
        <dbReference type="ARBA" id="ARBA00005536"/>
    </source>
</evidence>
<evidence type="ECO:0000256" key="6">
    <source>
        <dbReference type="SAM" id="MobiDB-lite"/>
    </source>
</evidence>
<protein>
    <recommendedName>
        <fullName evidence="2">IST1 homolog</fullName>
    </recommendedName>
    <alternativeName>
        <fullName evidence="3">Charged multivesicular body protein 8</fullName>
    </alternativeName>
</protein>
<dbReference type="RefSeq" id="XP_035868041.1">
    <property type="nucleotide sequence ID" value="XM_036012148.1"/>
</dbReference>
<comment type="subunit">
    <text evidence="5">Interacts with CHMP1A, CHMP1B, VPS4A and VTA1. Interacts with SPAST, STAMBP, and USP8. May interact with VPS37B. May associate with the ESCRT-I complex. Interacts with MITD1, in competition with VSP4. Interacts with SPART (via MIT domain); leading to the recruitment of SPART to midbodies. Interacts with SPAST.</text>
</comment>
<evidence type="ECO:0000313" key="10">
    <source>
        <dbReference type="RefSeq" id="XP_035868041.1"/>
    </source>
</evidence>
<reference evidence="8 9" key="1">
    <citation type="submission" date="2025-04" db="UniProtKB">
        <authorList>
            <consortium name="RefSeq"/>
        </authorList>
    </citation>
    <scope>IDENTIFICATION</scope>
    <source>
        <tissue evidence="8 9">Muscle</tissue>
    </source>
</reference>
<dbReference type="InterPro" id="IPR005061">
    <property type="entry name" value="Ist1"/>
</dbReference>
<gene>
    <name evidence="8 9 10" type="primary">LOC114488203</name>
</gene>
<dbReference type="PANTHER" id="PTHR12161">
    <property type="entry name" value="IST1 FAMILY MEMBER"/>
    <property type="match status" value="1"/>
</dbReference>
<accession>A0A7E6CM86</accession>
<dbReference type="AlphaFoldDB" id="A0A7E6CM86"/>
<dbReference type="Pfam" id="PF03398">
    <property type="entry name" value="Ist1"/>
    <property type="match status" value="1"/>
</dbReference>
<comment type="similarity">
    <text evidence="1">Belongs to the IST1 family.</text>
</comment>
<evidence type="ECO:0000256" key="4">
    <source>
        <dbReference type="ARBA" id="ARBA00046124"/>
    </source>
</evidence>
<dbReference type="GeneID" id="114488203"/>
<keyword evidence="7" id="KW-1185">Reference proteome</keyword>
<evidence type="ECO:0000313" key="8">
    <source>
        <dbReference type="RefSeq" id="XP_035868039.1"/>
    </source>
</evidence>
<dbReference type="Gene3D" id="1.20.1260.60">
    <property type="entry name" value="Vacuolar protein sorting-associated protein Ist1"/>
    <property type="match status" value="1"/>
</dbReference>
<dbReference type="OrthoDB" id="29853at2759"/>
<dbReference type="RefSeq" id="XP_035868040.1">
    <property type="nucleotide sequence ID" value="XM_036012147.1"/>
</dbReference>
<organism evidence="7 9">
    <name type="scientific">Phyllostomus discolor</name>
    <name type="common">pale spear-nosed bat</name>
    <dbReference type="NCBI Taxonomy" id="89673"/>
    <lineage>
        <taxon>Eukaryota</taxon>
        <taxon>Metazoa</taxon>
        <taxon>Chordata</taxon>
        <taxon>Craniata</taxon>
        <taxon>Vertebrata</taxon>
        <taxon>Euteleostomi</taxon>
        <taxon>Mammalia</taxon>
        <taxon>Eutheria</taxon>
        <taxon>Laurasiatheria</taxon>
        <taxon>Chiroptera</taxon>
        <taxon>Yangochiroptera</taxon>
        <taxon>Phyllostomidae</taxon>
        <taxon>Phyllostominae</taxon>
        <taxon>Phyllostomus</taxon>
    </lineage>
</organism>
<dbReference type="RefSeq" id="XP_035868039.1">
    <property type="nucleotide sequence ID" value="XM_036012146.1"/>
</dbReference>
<evidence type="ECO:0000313" key="9">
    <source>
        <dbReference type="RefSeq" id="XP_035868040.1"/>
    </source>
</evidence>
<name>A0A7E6CM86_9CHIR</name>
<feature type="region of interest" description="Disordered" evidence="6">
    <location>
        <begin position="264"/>
        <end position="316"/>
    </location>
</feature>
<dbReference type="InterPro" id="IPR042277">
    <property type="entry name" value="IST1-like"/>
</dbReference>
<evidence type="ECO:0000313" key="7">
    <source>
        <dbReference type="Proteomes" id="UP000504628"/>
    </source>
</evidence>
<proteinExistence type="inferred from homology"/>
<dbReference type="PANTHER" id="PTHR12161:SF5">
    <property type="entry name" value="IST1 HOMOLOG"/>
    <property type="match status" value="1"/>
</dbReference>
<dbReference type="GO" id="GO:0015031">
    <property type="term" value="P:protein transport"/>
    <property type="evidence" value="ECO:0007669"/>
    <property type="project" value="InterPro"/>
</dbReference>
<evidence type="ECO:0000256" key="2">
    <source>
        <dbReference type="ARBA" id="ARBA00014513"/>
    </source>
</evidence>